<dbReference type="Pfam" id="PF14567">
    <property type="entry name" value="SUKH_5"/>
    <property type="match status" value="1"/>
</dbReference>
<comment type="caution">
    <text evidence="2">The sequence shown here is derived from an EMBL/GenBank/DDBJ whole genome shotgun (WGS) entry which is preliminary data.</text>
</comment>
<dbReference type="SUPFAM" id="SSF160631">
    <property type="entry name" value="SMI1/KNR4-like"/>
    <property type="match status" value="1"/>
</dbReference>
<organism evidence="2 3">
    <name type="scientific">Caulobacter rhizosphaerae</name>
    <dbReference type="NCBI Taxonomy" id="2010972"/>
    <lineage>
        <taxon>Bacteria</taxon>
        <taxon>Pseudomonadati</taxon>
        <taxon>Pseudomonadota</taxon>
        <taxon>Alphaproteobacteria</taxon>
        <taxon>Caulobacterales</taxon>
        <taxon>Caulobacteraceae</taxon>
        <taxon>Caulobacter</taxon>
    </lineage>
</organism>
<proteinExistence type="predicted"/>
<dbReference type="Proteomes" id="UP001262754">
    <property type="component" value="Unassembled WGS sequence"/>
</dbReference>
<evidence type="ECO:0000313" key="3">
    <source>
        <dbReference type="Proteomes" id="UP001262754"/>
    </source>
</evidence>
<dbReference type="EMBL" id="JAVDRL010000002">
    <property type="protein sequence ID" value="MDR6529938.1"/>
    <property type="molecule type" value="Genomic_DNA"/>
</dbReference>
<feature type="domain" description="Knr4/Smi1-like" evidence="1">
    <location>
        <begin position="28"/>
        <end position="144"/>
    </location>
</feature>
<protein>
    <recommendedName>
        <fullName evidence="1">Knr4/Smi1-like domain-containing protein</fullName>
    </recommendedName>
</protein>
<dbReference type="SMART" id="SM00860">
    <property type="entry name" value="SMI1_KNR4"/>
    <property type="match status" value="1"/>
</dbReference>
<keyword evidence="3" id="KW-1185">Reference proteome</keyword>
<gene>
    <name evidence="2" type="ORF">J2800_000662</name>
</gene>
<reference evidence="2 3" key="1">
    <citation type="submission" date="2023-07" db="EMBL/GenBank/DDBJ databases">
        <title>Sorghum-associated microbial communities from plants grown in Nebraska, USA.</title>
        <authorList>
            <person name="Schachtman D."/>
        </authorList>
    </citation>
    <scope>NUCLEOTIDE SEQUENCE [LARGE SCALE GENOMIC DNA]</scope>
    <source>
        <strain evidence="2 3">DS2154</strain>
    </source>
</reference>
<accession>A0ABU1MUR8</accession>
<dbReference type="InterPro" id="IPR018958">
    <property type="entry name" value="Knr4/Smi1-like_dom"/>
</dbReference>
<evidence type="ECO:0000313" key="2">
    <source>
        <dbReference type="EMBL" id="MDR6529938.1"/>
    </source>
</evidence>
<name>A0ABU1MUR8_9CAUL</name>
<sequence>MDEIAYKKTIDLIEHNRSIAEFADFGDGVNPEWIAAAEKNIGTPLPESYKWWLTNYSGGEIGGEEIFSVYAETPDDIVGGDIVYMYKLAGKDGLDSNLIPLCHSDIDGVFVFQTENGIKGNEYPVLSLATGDKYADNFLEFVEKRIKLFT</sequence>
<dbReference type="RefSeq" id="WP_310029174.1">
    <property type="nucleotide sequence ID" value="NZ_JAVDRL010000002.1"/>
</dbReference>
<evidence type="ECO:0000259" key="1">
    <source>
        <dbReference type="SMART" id="SM00860"/>
    </source>
</evidence>
<dbReference type="InterPro" id="IPR037883">
    <property type="entry name" value="Knr4/Smi1-like_sf"/>
</dbReference>
<dbReference type="Gene3D" id="3.40.1580.10">
    <property type="entry name" value="SMI1/KNR4-like"/>
    <property type="match status" value="1"/>
</dbReference>